<accession>A0A1C6R8U0</accession>
<dbReference type="STRING" id="145857.GA0070616_0163"/>
<evidence type="ECO:0000313" key="3">
    <source>
        <dbReference type="EMBL" id="SCL13506.1"/>
    </source>
</evidence>
<dbReference type="SMART" id="SM00909">
    <property type="entry name" value="Germane"/>
    <property type="match status" value="1"/>
</dbReference>
<dbReference type="OrthoDB" id="5181063at2"/>
<sequence length="187" mass="18805">MSRRAGAVVALAVVLAGCGVPAEDVPRAVTPPPGPFPYTATAAPTPETGRVVETLYLVRDARLVPVTRRVDSVPAAGALLRDLLAGPTASERDDGLTSALPGAVSAVGVEISGGLARVAVAPAGAEAGRSDEVLAYGQIVCTLTARADVDAVTFLRDGAALAVPRADGALSAQPLTAADYAELVSRR</sequence>
<dbReference type="Proteomes" id="UP000199699">
    <property type="component" value="Unassembled WGS sequence"/>
</dbReference>
<dbReference type="PROSITE" id="PS51257">
    <property type="entry name" value="PROKAR_LIPOPROTEIN"/>
    <property type="match status" value="1"/>
</dbReference>
<dbReference type="AlphaFoldDB" id="A0A1C6R8U0"/>
<dbReference type="InterPro" id="IPR019606">
    <property type="entry name" value="GerMN"/>
</dbReference>
<proteinExistence type="predicted"/>
<evidence type="ECO:0000313" key="4">
    <source>
        <dbReference type="Proteomes" id="UP000199699"/>
    </source>
</evidence>
<evidence type="ECO:0000256" key="1">
    <source>
        <dbReference type="SAM" id="SignalP"/>
    </source>
</evidence>
<feature type="chain" id="PRO_5008744550" evidence="1">
    <location>
        <begin position="23"/>
        <end position="187"/>
    </location>
</feature>
<feature type="domain" description="GerMN" evidence="2">
    <location>
        <begin position="76"/>
        <end position="165"/>
    </location>
</feature>
<name>A0A1C6R8U0_9ACTN</name>
<organism evidence="3 4">
    <name type="scientific">Micromonospora nigra</name>
    <dbReference type="NCBI Taxonomy" id="145857"/>
    <lineage>
        <taxon>Bacteria</taxon>
        <taxon>Bacillati</taxon>
        <taxon>Actinomycetota</taxon>
        <taxon>Actinomycetes</taxon>
        <taxon>Micromonosporales</taxon>
        <taxon>Micromonosporaceae</taxon>
        <taxon>Micromonospora</taxon>
    </lineage>
</organism>
<protein>
    <submittedName>
        <fullName evidence="3">Sporulation and spore germination</fullName>
    </submittedName>
</protein>
<evidence type="ECO:0000259" key="2">
    <source>
        <dbReference type="SMART" id="SM00909"/>
    </source>
</evidence>
<dbReference type="EMBL" id="FMHT01000003">
    <property type="protein sequence ID" value="SCL13506.1"/>
    <property type="molecule type" value="Genomic_DNA"/>
</dbReference>
<keyword evidence="1" id="KW-0732">Signal</keyword>
<feature type="signal peptide" evidence="1">
    <location>
        <begin position="1"/>
        <end position="22"/>
    </location>
</feature>
<gene>
    <name evidence="3" type="ORF">GA0070616_0163</name>
</gene>
<keyword evidence="4" id="KW-1185">Reference proteome</keyword>
<dbReference type="Pfam" id="PF10646">
    <property type="entry name" value="Germane"/>
    <property type="match status" value="1"/>
</dbReference>
<reference evidence="3 4" key="1">
    <citation type="submission" date="2016-06" db="EMBL/GenBank/DDBJ databases">
        <authorList>
            <person name="Kjaerup R.B."/>
            <person name="Dalgaard T.S."/>
            <person name="Juul-Madsen H.R."/>
        </authorList>
    </citation>
    <scope>NUCLEOTIDE SEQUENCE [LARGE SCALE GENOMIC DNA]</scope>
    <source>
        <strain evidence="3 4">DSM 43818</strain>
    </source>
</reference>
<dbReference type="RefSeq" id="WP_091074850.1">
    <property type="nucleotide sequence ID" value="NZ_FMHT01000003.1"/>
</dbReference>